<dbReference type="SMART" id="SM00219">
    <property type="entry name" value="TyrKc"/>
    <property type="match status" value="1"/>
</dbReference>
<dbReference type="InterPro" id="IPR011009">
    <property type="entry name" value="Kinase-like_dom_sf"/>
</dbReference>
<proteinExistence type="predicted"/>
<reference evidence="2 3" key="1">
    <citation type="journal article" date="2024" name="G3 (Bethesda)">
        <title>Genome assembly of Hibiscus sabdariffa L. provides insights into metabolisms of medicinal natural products.</title>
        <authorList>
            <person name="Kim T."/>
        </authorList>
    </citation>
    <scope>NUCLEOTIDE SEQUENCE [LARGE SCALE GENOMIC DNA]</scope>
    <source>
        <strain evidence="2">TK-2024</strain>
        <tissue evidence="2">Old leaves</tissue>
    </source>
</reference>
<evidence type="ECO:0000259" key="1">
    <source>
        <dbReference type="PROSITE" id="PS50011"/>
    </source>
</evidence>
<dbReference type="SUPFAM" id="SSF56112">
    <property type="entry name" value="Protein kinase-like (PK-like)"/>
    <property type="match status" value="1"/>
</dbReference>
<name>A0ABR2CD39_9ROSI</name>
<dbReference type="Pfam" id="PF07714">
    <property type="entry name" value="PK_Tyr_Ser-Thr"/>
    <property type="match status" value="1"/>
</dbReference>
<comment type="caution">
    <text evidence="2">The sequence shown here is derived from an EMBL/GenBank/DDBJ whole genome shotgun (WGS) entry which is preliminary data.</text>
</comment>
<dbReference type="InterPro" id="IPR020635">
    <property type="entry name" value="Tyr_kinase_cat_dom"/>
</dbReference>
<dbReference type="EMBL" id="JBBPBM010000055">
    <property type="protein sequence ID" value="KAK8517410.1"/>
    <property type="molecule type" value="Genomic_DNA"/>
</dbReference>
<dbReference type="PANTHER" id="PTHR47987:SF7">
    <property type="entry name" value="PROTEIN KINASE SUPERFAMILY PROTEIN"/>
    <property type="match status" value="1"/>
</dbReference>
<dbReference type="InterPro" id="IPR000719">
    <property type="entry name" value="Prot_kinase_dom"/>
</dbReference>
<dbReference type="Gene3D" id="1.10.510.10">
    <property type="entry name" value="Transferase(Phosphotransferase) domain 1"/>
    <property type="match status" value="1"/>
</dbReference>
<dbReference type="PROSITE" id="PS50011">
    <property type="entry name" value="PROTEIN_KINASE_DOM"/>
    <property type="match status" value="1"/>
</dbReference>
<gene>
    <name evidence="2" type="ORF">V6N12_016262</name>
</gene>
<organism evidence="2 3">
    <name type="scientific">Hibiscus sabdariffa</name>
    <name type="common">roselle</name>
    <dbReference type="NCBI Taxonomy" id="183260"/>
    <lineage>
        <taxon>Eukaryota</taxon>
        <taxon>Viridiplantae</taxon>
        <taxon>Streptophyta</taxon>
        <taxon>Embryophyta</taxon>
        <taxon>Tracheophyta</taxon>
        <taxon>Spermatophyta</taxon>
        <taxon>Magnoliopsida</taxon>
        <taxon>eudicotyledons</taxon>
        <taxon>Gunneridae</taxon>
        <taxon>Pentapetalae</taxon>
        <taxon>rosids</taxon>
        <taxon>malvids</taxon>
        <taxon>Malvales</taxon>
        <taxon>Malvaceae</taxon>
        <taxon>Malvoideae</taxon>
        <taxon>Hibiscus</taxon>
    </lineage>
</organism>
<accession>A0ABR2CD39</accession>
<sequence>MSYTAGSDECLDWNTRYKVATGIAEGLKYLHHDCPRRFIHRDITASNILLNQDYEARVRNLHSPMLPGSNINVYTDFFFSDFGLAKWLPENWPQHIVHPIEGTFGYLAPEYFMHGIVNEKTDVFAFGVLLLEILTGRRAVESGQSLLIWGKPFLEKNQVKELVDPRLEDNYDQTEVKRAMLTPSLCINHLAKLRPSMKRVVALLKNEDGPVNFELPLFFRFAKGGGCVTSDVEKDATTTSQLRERATKNDSATNLLEKRQGTREKRAPKFLTDFVCY</sequence>
<dbReference type="InterPro" id="IPR001245">
    <property type="entry name" value="Ser-Thr/Tyr_kinase_cat_dom"/>
</dbReference>
<feature type="domain" description="Protein kinase" evidence="1">
    <location>
        <begin position="1"/>
        <end position="218"/>
    </location>
</feature>
<dbReference type="PROSITE" id="PS00109">
    <property type="entry name" value="PROTEIN_KINASE_TYR"/>
    <property type="match status" value="1"/>
</dbReference>
<evidence type="ECO:0000313" key="3">
    <source>
        <dbReference type="Proteomes" id="UP001472677"/>
    </source>
</evidence>
<dbReference type="InterPro" id="IPR008266">
    <property type="entry name" value="Tyr_kinase_AS"/>
</dbReference>
<dbReference type="InterPro" id="IPR046958">
    <property type="entry name" value="RBK1/2/STUNTED"/>
</dbReference>
<evidence type="ECO:0000313" key="2">
    <source>
        <dbReference type="EMBL" id="KAK8517410.1"/>
    </source>
</evidence>
<dbReference type="Proteomes" id="UP001472677">
    <property type="component" value="Unassembled WGS sequence"/>
</dbReference>
<keyword evidence="3" id="KW-1185">Reference proteome</keyword>
<protein>
    <recommendedName>
        <fullName evidence="1">Protein kinase domain-containing protein</fullName>
    </recommendedName>
</protein>
<dbReference type="PANTHER" id="PTHR47987">
    <property type="entry name" value="OS08G0249100 PROTEIN"/>
    <property type="match status" value="1"/>
</dbReference>